<dbReference type="InterPro" id="IPR001307">
    <property type="entry name" value="Thiosulphate_STrfase_CS"/>
</dbReference>
<feature type="domain" description="Rhodanese" evidence="10">
    <location>
        <begin position="20"/>
        <end position="137"/>
    </location>
</feature>
<reference evidence="11 12" key="1">
    <citation type="submission" date="2019-12" db="EMBL/GenBank/DDBJ databases">
        <title>Shinella granuli gen. nov., sp. nov., and proposal of the reclassification of Zoogloea ramigera ATCC 19623 as Shinella zoogloeoides sp. nov.</title>
        <authorList>
            <person name="Gao J."/>
        </authorList>
    </citation>
    <scope>NUCLEOTIDE SEQUENCE [LARGE SCALE GENOMIC DNA]</scope>
    <source>
        <strain evidence="11 12">DSM 287</strain>
    </source>
</reference>
<dbReference type="PANTHER" id="PTHR11364:SF27">
    <property type="entry name" value="SULFURTRANSFERASE"/>
    <property type="match status" value="1"/>
</dbReference>
<evidence type="ECO:0000313" key="12">
    <source>
        <dbReference type="Proteomes" id="UP000440304"/>
    </source>
</evidence>
<keyword evidence="11" id="KW-0670">Pyruvate</keyword>
<accession>A0A6N8T9U5</accession>
<dbReference type="RefSeq" id="WP_160784645.1">
    <property type="nucleotide sequence ID" value="NZ_CP086610.1"/>
</dbReference>
<dbReference type="Pfam" id="PF00581">
    <property type="entry name" value="Rhodanese"/>
    <property type="match status" value="2"/>
</dbReference>
<feature type="region of interest" description="Disordered" evidence="9">
    <location>
        <begin position="187"/>
        <end position="210"/>
    </location>
</feature>
<evidence type="ECO:0000256" key="6">
    <source>
        <dbReference type="ARBA" id="ARBA00066832"/>
    </source>
</evidence>
<dbReference type="GO" id="GO:0016784">
    <property type="term" value="F:3-mercaptopyruvate sulfurtransferase activity"/>
    <property type="evidence" value="ECO:0007669"/>
    <property type="project" value="UniProtKB-EC"/>
</dbReference>
<dbReference type="InterPro" id="IPR001763">
    <property type="entry name" value="Rhodanese-like_dom"/>
</dbReference>
<dbReference type="NCBIfam" id="NF008557">
    <property type="entry name" value="PRK11493.1"/>
    <property type="match status" value="1"/>
</dbReference>
<protein>
    <recommendedName>
        <fullName evidence="7">3-mercaptopyruvate sulfurtransferase</fullName>
        <ecNumber evidence="6">2.8.1.2</ecNumber>
    </recommendedName>
    <alternativeName>
        <fullName evidence="8">Rhodanese-like protein</fullName>
    </alternativeName>
</protein>
<dbReference type="GO" id="GO:0005737">
    <property type="term" value="C:cytoplasm"/>
    <property type="evidence" value="ECO:0007669"/>
    <property type="project" value="UniProtKB-SubCell"/>
</dbReference>
<evidence type="ECO:0000256" key="8">
    <source>
        <dbReference type="ARBA" id="ARBA00078354"/>
    </source>
</evidence>
<gene>
    <name evidence="11" type="primary">sseA</name>
    <name evidence="11" type="ORF">GR156_02725</name>
</gene>
<dbReference type="CDD" id="cd01449">
    <property type="entry name" value="TST_Repeat_2"/>
    <property type="match status" value="1"/>
</dbReference>
<dbReference type="Proteomes" id="UP000440304">
    <property type="component" value="Unassembled WGS sequence"/>
</dbReference>
<keyword evidence="4" id="KW-0677">Repeat</keyword>
<comment type="subcellular location">
    <subcellularLocation>
        <location evidence="1">Cytoplasm</location>
    </subcellularLocation>
</comment>
<organism evidence="11 12">
    <name type="scientific">Shinella zoogloeoides</name>
    <name type="common">Crabtreella saccharophila</name>
    <dbReference type="NCBI Taxonomy" id="352475"/>
    <lineage>
        <taxon>Bacteria</taxon>
        <taxon>Pseudomonadati</taxon>
        <taxon>Pseudomonadota</taxon>
        <taxon>Alphaproteobacteria</taxon>
        <taxon>Hyphomicrobiales</taxon>
        <taxon>Rhizobiaceae</taxon>
        <taxon>Shinella</taxon>
    </lineage>
</organism>
<dbReference type="EMBL" id="WUML01000002">
    <property type="protein sequence ID" value="MXN99204.1"/>
    <property type="molecule type" value="Genomic_DNA"/>
</dbReference>
<proteinExistence type="predicted"/>
<dbReference type="FunFam" id="3.40.250.10:FF:000015">
    <property type="entry name" value="Sulfurtransferase"/>
    <property type="match status" value="1"/>
</dbReference>
<dbReference type="Gene3D" id="3.40.250.10">
    <property type="entry name" value="Rhodanese-like domain"/>
    <property type="match status" value="2"/>
</dbReference>
<dbReference type="AlphaFoldDB" id="A0A6N8T9U5"/>
<evidence type="ECO:0000256" key="2">
    <source>
        <dbReference type="ARBA" id="ARBA00022490"/>
    </source>
</evidence>
<dbReference type="FunFam" id="3.40.250.10:FF:000001">
    <property type="entry name" value="Sulfurtransferase"/>
    <property type="match status" value="1"/>
</dbReference>
<evidence type="ECO:0000256" key="4">
    <source>
        <dbReference type="ARBA" id="ARBA00022737"/>
    </source>
</evidence>
<dbReference type="CDD" id="cd01448">
    <property type="entry name" value="TST_Repeat_1"/>
    <property type="match status" value="1"/>
</dbReference>
<feature type="region of interest" description="Disordered" evidence="9">
    <location>
        <begin position="274"/>
        <end position="296"/>
    </location>
</feature>
<dbReference type="SUPFAM" id="SSF52821">
    <property type="entry name" value="Rhodanese/Cell cycle control phosphatase"/>
    <property type="match status" value="2"/>
</dbReference>
<keyword evidence="3 11" id="KW-0808">Transferase</keyword>
<sequence>MSNEKSRFVVSADWVEKQLGAPEFRIVDASWYLPAQNRNGAAEYAEGHIPGAVFFDQDAIHDHSSTLPHTIPSPEFFATEVGKLGISDTDTIVVYDGPGIFTAPRVWWLFRTMGAKNVFVMDGGIDGWKKEGRPLQTDLPEPAPATFHTNFNPYAVTSFEEMRGVVTTGSRQIADARGAGRFTGEEAEPRAGMRSGHMPGARSLPSGTFSESGRFKDLESLRRHFEASGIDLSKPVVTSCGSGITAAIITLALHSLDHENNTLYDGSWTEWGGREDTPVVTGPATGPVTGPMTGKD</sequence>
<dbReference type="OrthoDB" id="9781034at2"/>
<evidence type="ECO:0000256" key="7">
    <source>
        <dbReference type="ARBA" id="ARBA00070833"/>
    </source>
</evidence>
<dbReference type="InterPro" id="IPR045078">
    <property type="entry name" value="TST/MPST-like"/>
</dbReference>
<feature type="domain" description="Rhodanese" evidence="10">
    <location>
        <begin position="167"/>
        <end position="280"/>
    </location>
</feature>
<keyword evidence="2" id="KW-0963">Cytoplasm</keyword>
<evidence type="ECO:0000256" key="5">
    <source>
        <dbReference type="ARBA" id="ARBA00051793"/>
    </source>
</evidence>
<dbReference type="PANTHER" id="PTHR11364">
    <property type="entry name" value="THIOSULFATE SULFERTANSFERASE"/>
    <property type="match status" value="1"/>
</dbReference>
<name>A0A6N8T9U5_SHIZO</name>
<evidence type="ECO:0000259" key="10">
    <source>
        <dbReference type="PROSITE" id="PS50206"/>
    </source>
</evidence>
<dbReference type="SMART" id="SM00450">
    <property type="entry name" value="RHOD"/>
    <property type="match status" value="2"/>
</dbReference>
<dbReference type="EC" id="2.8.1.2" evidence="6"/>
<evidence type="ECO:0000256" key="9">
    <source>
        <dbReference type="SAM" id="MobiDB-lite"/>
    </source>
</evidence>
<dbReference type="GO" id="GO:0004792">
    <property type="term" value="F:thiosulfate-cyanide sulfurtransferase activity"/>
    <property type="evidence" value="ECO:0007669"/>
    <property type="project" value="InterPro"/>
</dbReference>
<evidence type="ECO:0000313" key="11">
    <source>
        <dbReference type="EMBL" id="MXN99204.1"/>
    </source>
</evidence>
<dbReference type="PROSITE" id="PS00380">
    <property type="entry name" value="RHODANESE_1"/>
    <property type="match status" value="1"/>
</dbReference>
<evidence type="ECO:0000256" key="3">
    <source>
        <dbReference type="ARBA" id="ARBA00022679"/>
    </source>
</evidence>
<dbReference type="PROSITE" id="PS50206">
    <property type="entry name" value="RHODANESE_3"/>
    <property type="match status" value="2"/>
</dbReference>
<evidence type="ECO:0000256" key="1">
    <source>
        <dbReference type="ARBA" id="ARBA00004496"/>
    </source>
</evidence>
<dbReference type="InterPro" id="IPR036873">
    <property type="entry name" value="Rhodanese-like_dom_sf"/>
</dbReference>
<comment type="catalytic activity">
    <reaction evidence="5">
        <text>2-oxo-3-sulfanylpropanoate + [thioredoxin]-dithiol = [thioredoxin]-disulfide + hydrogen sulfide + pyruvate + H(+)</text>
        <dbReference type="Rhea" id="RHEA:21740"/>
        <dbReference type="Rhea" id="RHEA-COMP:10698"/>
        <dbReference type="Rhea" id="RHEA-COMP:10700"/>
        <dbReference type="ChEBI" id="CHEBI:15361"/>
        <dbReference type="ChEBI" id="CHEBI:15378"/>
        <dbReference type="ChEBI" id="CHEBI:29919"/>
        <dbReference type="ChEBI" id="CHEBI:29950"/>
        <dbReference type="ChEBI" id="CHEBI:50058"/>
        <dbReference type="ChEBI" id="CHEBI:57678"/>
        <dbReference type="EC" id="2.8.1.2"/>
    </reaction>
    <physiologicalReaction direction="left-to-right" evidence="5">
        <dbReference type="Rhea" id="RHEA:21741"/>
    </physiologicalReaction>
</comment>
<comment type="caution">
    <text evidence="11">The sequence shown here is derived from an EMBL/GenBank/DDBJ whole genome shotgun (WGS) entry which is preliminary data.</text>
</comment>